<evidence type="ECO:0000313" key="2">
    <source>
        <dbReference type="Proteomes" id="UP001056201"/>
    </source>
</evidence>
<accession>A0ABY4S5M7</accession>
<organism evidence="1 2">
    <name type="scientific">Aquincola tertiaricarbonis</name>
    <dbReference type="NCBI Taxonomy" id="391953"/>
    <lineage>
        <taxon>Bacteria</taxon>
        <taxon>Pseudomonadati</taxon>
        <taxon>Pseudomonadota</taxon>
        <taxon>Betaproteobacteria</taxon>
        <taxon>Burkholderiales</taxon>
        <taxon>Sphaerotilaceae</taxon>
        <taxon>Aquincola</taxon>
    </lineage>
</organism>
<reference evidence="1" key="1">
    <citation type="submission" date="2022-05" db="EMBL/GenBank/DDBJ databases">
        <title>An RpoN-dependent PEP-CTERM gene is involved in floc formation of an Aquincola tertiaricarbonis strain.</title>
        <authorList>
            <person name="Qiu D."/>
            <person name="Xia M."/>
        </authorList>
    </citation>
    <scope>NUCLEOTIDE SEQUENCE</scope>
    <source>
        <strain evidence="1">RN12</strain>
    </source>
</reference>
<dbReference type="RefSeq" id="WP_250194882.1">
    <property type="nucleotide sequence ID" value="NZ_CP097635.1"/>
</dbReference>
<evidence type="ECO:0000313" key="1">
    <source>
        <dbReference type="EMBL" id="URI06620.1"/>
    </source>
</evidence>
<dbReference type="EMBL" id="CP097635">
    <property type="protein sequence ID" value="URI06620.1"/>
    <property type="molecule type" value="Genomic_DNA"/>
</dbReference>
<proteinExistence type="predicted"/>
<gene>
    <name evidence="1" type="ORF">MW290_12005</name>
</gene>
<dbReference type="Proteomes" id="UP001056201">
    <property type="component" value="Chromosome 1"/>
</dbReference>
<protein>
    <submittedName>
        <fullName evidence="1">Uncharacterized protein</fullName>
    </submittedName>
</protein>
<sequence length="176" mass="19634">MSTYWQFRLVDGVFTGAAFGFDPEPDAERIDRERHFGCGLWRGEVDPQRQRVDVAGTGELVDWQRPAPAATPWVTWSWDEATRDYLPVKTLLALQLERAQEVEQLLASLDLRVPRLAGEITEAIALGQPIPTESRDRLVALNELKAELRAARQAMLATDSAEALQAVVVPSIPASW</sequence>
<keyword evidence="2" id="KW-1185">Reference proteome</keyword>
<name>A0ABY4S5M7_AQUTE</name>